<dbReference type="InterPro" id="IPR011576">
    <property type="entry name" value="Pyridox_Oxase_N"/>
</dbReference>
<dbReference type="InterPro" id="IPR052019">
    <property type="entry name" value="F420H2_bilvrd_red/Heme_oxyg"/>
</dbReference>
<feature type="domain" description="Pyridoxamine 5'-phosphate oxidase N-terminal" evidence="2">
    <location>
        <begin position="11"/>
        <end position="141"/>
    </location>
</feature>
<organism evidence="3 4">
    <name type="scientific">Isoptericola sediminis</name>
    <dbReference type="NCBI Taxonomy" id="2733572"/>
    <lineage>
        <taxon>Bacteria</taxon>
        <taxon>Bacillati</taxon>
        <taxon>Actinomycetota</taxon>
        <taxon>Actinomycetes</taxon>
        <taxon>Micrococcales</taxon>
        <taxon>Promicromonosporaceae</taxon>
        <taxon>Isoptericola</taxon>
    </lineage>
</organism>
<accession>A0A849KJ48</accession>
<dbReference type="Proteomes" id="UP000557204">
    <property type="component" value="Unassembled WGS sequence"/>
</dbReference>
<dbReference type="SUPFAM" id="SSF50475">
    <property type="entry name" value="FMN-binding split barrel"/>
    <property type="match status" value="1"/>
</dbReference>
<dbReference type="PANTHER" id="PTHR35176:SF2">
    <property type="entry name" value="F420H(2)-DEPENDENT REDUCTASE RV1155"/>
    <property type="match status" value="1"/>
</dbReference>
<proteinExistence type="predicted"/>
<dbReference type="AlphaFoldDB" id="A0A849KJ48"/>
<dbReference type="InterPro" id="IPR012349">
    <property type="entry name" value="Split_barrel_FMN-bd"/>
</dbReference>
<dbReference type="InterPro" id="IPR019967">
    <property type="entry name" value="F420-dep_enz_PPOX_Rv0121"/>
</dbReference>
<dbReference type="Pfam" id="PF01243">
    <property type="entry name" value="PNPOx_N"/>
    <property type="match status" value="1"/>
</dbReference>
<dbReference type="GO" id="GO:0070967">
    <property type="term" value="F:coenzyme F420 binding"/>
    <property type="evidence" value="ECO:0007669"/>
    <property type="project" value="TreeGrafter"/>
</dbReference>
<evidence type="ECO:0000313" key="4">
    <source>
        <dbReference type="Proteomes" id="UP000557204"/>
    </source>
</evidence>
<protein>
    <submittedName>
        <fullName evidence="3">TIGR03668 family PPOX class F420-dependent oxidoreductase</fullName>
    </submittedName>
</protein>
<evidence type="ECO:0000256" key="1">
    <source>
        <dbReference type="ARBA" id="ARBA00023002"/>
    </source>
</evidence>
<name>A0A849KJ48_9MICO</name>
<evidence type="ECO:0000259" key="2">
    <source>
        <dbReference type="Pfam" id="PF01243"/>
    </source>
</evidence>
<keyword evidence="4" id="KW-1185">Reference proteome</keyword>
<dbReference type="RefSeq" id="WP_171248242.1">
    <property type="nucleotide sequence ID" value="NZ_JABFAJ010000024.1"/>
</dbReference>
<dbReference type="GO" id="GO:0016627">
    <property type="term" value="F:oxidoreductase activity, acting on the CH-CH group of donors"/>
    <property type="evidence" value="ECO:0007669"/>
    <property type="project" value="TreeGrafter"/>
</dbReference>
<dbReference type="Gene3D" id="2.30.110.10">
    <property type="entry name" value="Electron Transport, Fmn-binding Protein, Chain A"/>
    <property type="match status" value="1"/>
</dbReference>
<dbReference type="PANTHER" id="PTHR35176">
    <property type="entry name" value="HEME OXYGENASE HI_0854-RELATED"/>
    <property type="match status" value="1"/>
</dbReference>
<evidence type="ECO:0000313" key="3">
    <source>
        <dbReference type="EMBL" id="NNU28733.1"/>
    </source>
</evidence>
<dbReference type="NCBIfam" id="TIGR03668">
    <property type="entry name" value="Rv0121_F420"/>
    <property type="match status" value="1"/>
</dbReference>
<dbReference type="EMBL" id="JABFAJ010000024">
    <property type="protein sequence ID" value="NNU28733.1"/>
    <property type="molecule type" value="Genomic_DNA"/>
</dbReference>
<reference evidence="3 4" key="1">
    <citation type="submission" date="2020-05" db="EMBL/GenBank/DDBJ databases">
        <title>Genome sequence of Isoptericola sp. JC619 isolated from Chilika lagoon, India.</title>
        <authorList>
            <person name="Kumar D."/>
            <person name="Appam K."/>
            <person name="Gandham S."/>
            <person name="Uppada J."/>
            <person name="Sasikala C."/>
            <person name="Venkata Ramana C."/>
        </authorList>
    </citation>
    <scope>NUCLEOTIDE SEQUENCE [LARGE SCALE GENOMIC DNA]</scope>
    <source>
        <strain evidence="3 4">JC619</strain>
    </source>
</reference>
<comment type="caution">
    <text evidence="3">The sequence shown here is derived from an EMBL/GenBank/DDBJ whole genome shotgun (WGS) entry which is preliminary data.</text>
</comment>
<keyword evidence="1" id="KW-0560">Oxidoreductase</keyword>
<gene>
    <name evidence="3" type="ORF">HLI28_14460</name>
</gene>
<dbReference type="GO" id="GO:0005829">
    <property type="term" value="C:cytosol"/>
    <property type="evidence" value="ECO:0007669"/>
    <property type="project" value="TreeGrafter"/>
</dbReference>
<sequence>MPALDAATCRHRFAAARHAVLATSADDVPHLVPVTFAVVPALEGGPDRVDVVTAVDHKPKRTSDLRRLRNLRANPRAALLVDVYDDDWDRLWWVRADVRARSDDAGREAALDALAARYAPYRRARPSGPVVRLAVERWRGWSAR</sequence>